<feature type="compositionally biased region" description="Low complexity" evidence="1">
    <location>
        <begin position="670"/>
        <end position="692"/>
    </location>
</feature>
<feature type="region of interest" description="Disordered" evidence="1">
    <location>
        <begin position="2098"/>
        <end position="2292"/>
    </location>
</feature>
<dbReference type="Proteomes" id="UP000008549">
    <property type="component" value="Unassembled WGS sequence"/>
</dbReference>
<feature type="compositionally biased region" description="Low complexity" evidence="1">
    <location>
        <begin position="1754"/>
        <end position="1881"/>
    </location>
</feature>
<dbReference type="STRING" id="6238.A8XCI6"/>
<feature type="compositionally biased region" description="Low complexity" evidence="1">
    <location>
        <begin position="255"/>
        <end position="409"/>
    </location>
</feature>
<accession>A8XCI6</accession>
<dbReference type="eggNOG" id="ENOG502QPQC">
    <property type="taxonomic scope" value="Eukaryota"/>
</dbReference>
<evidence type="ECO:0000313" key="4">
    <source>
        <dbReference type="Proteomes" id="UP000008549"/>
    </source>
</evidence>
<feature type="transmembrane region" description="Helical" evidence="2">
    <location>
        <begin position="12"/>
        <end position="33"/>
    </location>
</feature>
<dbReference type="RefSeq" id="XP_002630500.1">
    <property type="nucleotide sequence ID" value="XM_002630454.1"/>
</dbReference>
<evidence type="ECO:0000256" key="1">
    <source>
        <dbReference type="SAM" id="MobiDB-lite"/>
    </source>
</evidence>
<dbReference type="GeneID" id="8572016"/>
<reference evidence="3 4" key="2">
    <citation type="journal article" date="2011" name="PLoS Genet.">
        <title>Caenorhabditis briggsae recombinant inbred line genotypes reveal inter-strain incompatibility and the evolution of recombination.</title>
        <authorList>
            <person name="Ross J.A."/>
            <person name="Koboldt D.C."/>
            <person name="Staisch J.E."/>
            <person name="Chamberlin H.M."/>
            <person name="Gupta B.P."/>
            <person name="Miller R.D."/>
            <person name="Baird S.E."/>
            <person name="Haag E.S."/>
        </authorList>
    </citation>
    <scope>NUCLEOTIDE SEQUENCE [LARGE SCALE GENOMIC DNA]</scope>
    <source>
        <strain evidence="3 4">AF16</strain>
    </source>
</reference>
<evidence type="ECO:0000256" key="2">
    <source>
        <dbReference type="SAM" id="Phobius"/>
    </source>
</evidence>
<keyword evidence="2" id="KW-0812">Transmembrane</keyword>
<evidence type="ECO:0000313" key="3">
    <source>
        <dbReference type="EMBL" id="CAP30429.1"/>
    </source>
</evidence>
<feature type="compositionally biased region" description="Pro residues" evidence="1">
    <location>
        <begin position="657"/>
        <end position="669"/>
    </location>
</feature>
<dbReference type="OMA" id="TFCNGGS"/>
<dbReference type="InterPro" id="IPR036465">
    <property type="entry name" value="vWFA_dom_sf"/>
</dbReference>
<feature type="compositionally biased region" description="Polar residues" evidence="1">
    <location>
        <begin position="693"/>
        <end position="702"/>
    </location>
</feature>
<dbReference type="SUPFAM" id="SSF53300">
    <property type="entry name" value="vWA-like"/>
    <property type="match status" value="1"/>
</dbReference>
<feature type="compositionally biased region" description="Low complexity" evidence="1">
    <location>
        <begin position="1191"/>
        <end position="1303"/>
    </location>
</feature>
<dbReference type="CTD" id="8572016"/>
<feature type="region of interest" description="Disordered" evidence="1">
    <location>
        <begin position="632"/>
        <end position="911"/>
    </location>
</feature>
<reference evidence="3 4" key="1">
    <citation type="journal article" date="2003" name="PLoS Biol.">
        <title>The genome sequence of Caenorhabditis briggsae: a platform for comparative genomics.</title>
        <authorList>
            <person name="Stein L.D."/>
            <person name="Bao Z."/>
            <person name="Blasiar D."/>
            <person name="Blumenthal T."/>
            <person name="Brent M.R."/>
            <person name="Chen N."/>
            <person name="Chinwalla A."/>
            <person name="Clarke L."/>
            <person name="Clee C."/>
            <person name="Coghlan A."/>
            <person name="Coulson A."/>
            <person name="D'Eustachio P."/>
            <person name="Fitch D.H."/>
            <person name="Fulton L.A."/>
            <person name="Fulton R.E."/>
            <person name="Griffiths-Jones S."/>
            <person name="Harris T.W."/>
            <person name="Hillier L.W."/>
            <person name="Kamath R."/>
            <person name="Kuwabara P.E."/>
            <person name="Mardis E.R."/>
            <person name="Marra M.A."/>
            <person name="Miner T.L."/>
            <person name="Minx P."/>
            <person name="Mullikin J.C."/>
            <person name="Plumb R.W."/>
            <person name="Rogers J."/>
            <person name="Schein J.E."/>
            <person name="Sohrmann M."/>
            <person name="Spieth J."/>
            <person name="Stajich J.E."/>
            <person name="Wei C."/>
            <person name="Willey D."/>
            <person name="Wilson R.K."/>
            <person name="Durbin R."/>
            <person name="Waterston R.H."/>
        </authorList>
    </citation>
    <scope>NUCLEOTIDE SEQUENCE [LARGE SCALE GENOMIC DNA]</scope>
    <source>
        <strain evidence="3 4">AF16</strain>
    </source>
</reference>
<feature type="region of interest" description="Disordered" evidence="1">
    <location>
        <begin position="1191"/>
        <end position="1305"/>
    </location>
</feature>
<keyword evidence="4" id="KW-1185">Reference proteome</keyword>
<dbReference type="InParanoid" id="A8XCI6"/>
<feature type="compositionally biased region" description="Low complexity" evidence="1">
    <location>
        <begin position="216"/>
        <end position="229"/>
    </location>
</feature>
<feature type="compositionally biased region" description="Low complexity" evidence="1">
    <location>
        <begin position="703"/>
        <end position="905"/>
    </location>
</feature>
<dbReference type="KEGG" id="cbr:CBG_11242"/>
<keyword evidence="2" id="KW-1133">Transmembrane helix</keyword>
<feature type="compositionally biased region" description="Polar residues" evidence="1">
    <location>
        <begin position="230"/>
        <end position="254"/>
    </location>
</feature>
<feature type="compositionally biased region" description="Low complexity" evidence="1">
    <location>
        <begin position="2106"/>
        <end position="2292"/>
    </location>
</feature>
<keyword evidence="2" id="KW-0472">Membrane</keyword>
<dbReference type="PANTHER" id="PTHR37972:SF2">
    <property type="entry name" value="PRION-LIKE-(Q_N-RICH)-DOMAIN-BEARING PROTEIN-RELATED"/>
    <property type="match status" value="1"/>
</dbReference>
<organism evidence="3 4">
    <name type="scientific">Caenorhabditis briggsae</name>
    <dbReference type="NCBI Taxonomy" id="6238"/>
    <lineage>
        <taxon>Eukaryota</taxon>
        <taxon>Metazoa</taxon>
        <taxon>Ecdysozoa</taxon>
        <taxon>Nematoda</taxon>
        <taxon>Chromadorea</taxon>
        <taxon>Rhabditida</taxon>
        <taxon>Rhabditina</taxon>
        <taxon>Rhabditomorpha</taxon>
        <taxon>Rhabditoidea</taxon>
        <taxon>Rhabditidae</taxon>
        <taxon>Peloderinae</taxon>
        <taxon>Caenorhabditis</taxon>
    </lineage>
</organism>
<dbReference type="HOGENOM" id="CLU_228656_0_0_1"/>
<protein>
    <submittedName>
        <fullName evidence="3">Protein CBG11242</fullName>
    </submittedName>
</protein>
<feature type="compositionally biased region" description="Low complexity" evidence="1">
    <location>
        <begin position="632"/>
        <end position="656"/>
    </location>
</feature>
<evidence type="ECO:0000313" key="5">
    <source>
        <dbReference type="WormBase" id="CBG11242a"/>
    </source>
</evidence>
<name>A8XCI6_CAEBR</name>
<dbReference type="FunCoup" id="A8XCI6">
    <property type="interactions" value="788"/>
</dbReference>
<dbReference type="WormBase" id="CBG11242a">
    <property type="protein sequence ID" value="CBP38361"/>
    <property type="gene ID" value="WBGene00032397"/>
</dbReference>
<gene>
    <name evidence="3 5" type="ORF">CBG11242</name>
    <name evidence="3" type="ORF">CBG_11242</name>
</gene>
<sequence>MFRDLARIHIVSFAVGIVGLIVGIVGIVLAIVFGTAQTTCTTPVTPTCPVITAQACNTNLFGISTTVNNMKWDDAYNNPNGAEYKNAVNNITSTLTDSLNAGLNNQSSSSSFLRILAATGPTSNNVKVEITRLDKDGNGFVIATGNGAISAAVPIENMPNATNVANVITSDKNAYSNSTATPQVCPTCSECQVCTTPTYECPTCTPSPADCPTPTPTIGTTQTNPPTTTRAQTSSKAPSTLISTTGPQTTIQKALSSSLSPVPVPSTTQSRPTSAGSTSSTPKPQTSSPVPSTTTPTTTTPTTTTPTTTTPTTTTPTTTTPTTTSPTTTSPTTTSPSTTTPTTTTPSTTTPSTTTPTTTTPTTTTVTTPTTSTATTTTPTTTTTTPSVQSTSTVALPTTPGTTTVPPTIGPNQCYYQSNIAIAVELTNDNSPIDLKMQSFIYNTLLFYSGNPYQLGKRGSNMTELALVPYPTYTEIGSIMGYGAATTSQRISGLFNSSFPVFAGPDPEIYEALNFISNLTYDGNPGYVIIMGKNGSSVIKSMPSSELLQTRRFTVITIGYQSNDDFSLLASNPGLSFIINQDSDELVVARQIGNILKDRTSQHSKQGPARYIILLPSSPSPGYITSSTLTVVTSKSTPGPTISTVTTTLPPSSSSPVPVPSSSPKPVPPSSIGTSSTSQGTTSLQQGVSSTSATLPTTQKSTTSNISSSQKPPSTSPSSPTPTSQVYSTSTIGFTSTQSSSSSQSSASQTSTSSPTSKVYSSSTIGFTSTQTLSTSSSSHSSATTSTGGSSSMSSSMSSQPSTISSSTATSSQPILTSSGSLSSSSAPSTSGPSTSIAPNPTGSSSSTSSVPTPSGSQSTSPQFSSQTTPSISTQTSSTAQFTSTSAQLTSSTVPAGTTGTTLPTTAPPTKAPGECYYQSNVAVAFELATSTEDIDLQIQNFITDDLFFYQGAPYDLGNITAGKTELSLVPYPNDDALAKVMAYGFASNPGQIGGVMEIFQQTAQQTPIISDAFKYIPLNQRTGAPGFVILVGNSDASAPAAVASAKNLQALGFKIITVAYKSAGSFVALSSDPSYNFQIHQDADKQSVAKAIGDILYAYACTTTVAPSSTVTVPQVSTSSPASKASTASSAPTTTVTNPTVASTSIFQSSSTVSYTTTSGPTPTTCVCTTIEPGSTSPGYSTSTYATTMGSSSFSTVSTPSMTSGSTPGASSSLSTQPSTPGGSTASSQSPGPSSSSPSPQTSTVRASTSSPSQQSSCSPTYTTATVPSGSTPSATQSTSPVSSSTGTVPSTVPTSSGSTTSQICPNQQTVFDGSVGVIFELLPASAQQATINAFVENILLNSNYYGLAVDNLTNQNRTLATAIPYPSTDKYGVTGYGSARSVNDFKNEVIAFNGAIKPVTKTSNLSDTLLYVATLQSVTPKASLIIVGNNESMIDPLSQTLAGKLNATFTIYTVAVGDGATTKLAPLSSGDGYSFTGNTQQIADQIGRKMATSNPAIYCPPPVPSTSAPITSTVSMSSTASVSTTITSTTRLTTAKPTVGPCQCAGRWVYNGDMAIAFEFINGTDGSKQVTNFISNVLLKNSDAYGLSADVNGNQPSKLTIVPYPDPSHYSDANALPYGSIKEASDIGEFVDIYSNLTSPDTTTPSIDDAFVYIKTLNTANANAKVVLLVASNGSKVTDAMDSANALKASGYTVITVAQTASADVFKPLASGDKYTLQIGVGNDDVAADQIANLLLDLSFVCYDDGSSTPAPTTRCPGTQGTTQPGSTGTTPVASSSSSMGSTFSSGSSSTLAGSSSSSSGSTVSVGSTVPTQSTSQGSSSSMKSTVSQGSTSTQPPASSASTVTSTMGSTVTSASSTQGSSTSGSTSMGSTVSSSTMLTTMRPSVGPCDCQGRWVYNGDMAIAFEFIKDSSGSDKVTNFISNTLLKDPSSYGLSADVNGNQPSKLTIVPYPDPVTYAAANSLPYGYIKNSTMIGTTINQYRIFQSDSNDPSIADALTYIGELTKGPNAKVVLLVASEGNDVINATESANALKASGYTVITVAQTPTSPDVFKPLASGDKYSLQIGAGNDDAVAATIASLLLDISSVCYDDGSNTASPITKCPGSQGTTQAGSTGTTPVADSSSSMGSTVSSGSSSSMGSTVSSGSSSTMGSTVSSGSSTSMGSTVSSGSSTSMGSTVSSGSTSTIAGSSSSSAGSTASVGSTVITQSTSQGSSSSKGSTVSQGSTSTQTAASSASTITSTMGSTVTTAPSTESSSTSGSTVTNTGSTSSPGVSTSTSGSTVTSGSSTSPVPLCASPFKGKIAVVVEMKKDDAEIQLAAAFVKNYLYNSQNYNFADVTQAINVPYGSTDQYGTNILNFGDAKSLTDLQKNLDDLYNNSILTSMPAVADGLNWIANNIDSPAAGSKAIVIVVGYNPDVNEEATYFAKMPLTTAGYQFLSVSVGSGNFESIADKKEWYFQVDQSNGQTIANQISYILCNMSL</sequence>
<feature type="region of interest" description="Disordered" evidence="1">
    <location>
        <begin position="1751"/>
        <end position="1881"/>
    </location>
</feature>
<dbReference type="PANTHER" id="PTHR37972">
    <property type="entry name" value="PROTEIN CBG25533"/>
    <property type="match status" value="1"/>
</dbReference>
<feature type="region of interest" description="Disordered" evidence="1">
    <location>
        <begin position="215"/>
        <end position="409"/>
    </location>
</feature>
<feature type="region of interest" description="Disordered" evidence="1">
    <location>
        <begin position="1114"/>
        <end position="1139"/>
    </location>
</feature>
<proteinExistence type="predicted"/>
<dbReference type="EMBL" id="HE600914">
    <property type="protein sequence ID" value="CAP30429.1"/>
    <property type="molecule type" value="Genomic_DNA"/>
</dbReference>